<dbReference type="PANTHER" id="PTHR43105">
    <property type="entry name" value="RESPIRATORY NITRATE REDUCTASE"/>
    <property type="match status" value="1"/>
</dbReference>
<dbReference type="SUPFAM" id="SSF53706">
    <property type="entry name" value="Formate dehydrogenase/DMSO reductase, domains 1-3"/>
    <property type="match status" value="1"/>
</dbReference>
<dbReference type="AlphaFoldDB" id="A0A3D4SZH7"/>
<dbReference type="Pfam" id="PF00384">
    <property type="entry name" value="Molybdopterin"/>
    <property type="match status" value="1"/>
</dbReference>
<accession>A0A3D4SZH7</accession>
<feature type="domain" description="Molybdopterin oxidoreductase" evidence="1">
    <location>
        <begin position="124"/>
        <end position="237"/>
    </location>
</feature>
<dbReference type="GO" id="GO:0016491">
    <property type="term" value="F:oxidoreductase activity"/>
    <property type="evidence" value="ECO:0007669"/>
    <property type="project" value="InterPro"/>
</dbReference>
<evidence type="ECO:0000313" key="2">
    <source>
        <dbReference type="EMBL" id="HCT14417.1"/>
    </source>
</evidence>
<evidence type="ECO:0000259" key="1">
    <source>
        <dbReference type="Pfam" id="PF00384"/>
    </source>
</evidence>
<dbReference type="EMBL" id="DQID01000170">
    <property type="protein sequence ID" value="HCT14417.1"/>
    <property type="molecule type" value="Genomic_DNA"/>
</dbReference>
<dbReference type="STRING" id="863239.GCA_000213935_01915"/>
<dbReference type="PANTHER" id="PTHR43105:SF4">
    <property type="entry name" value="PROTEIN YDEP"/>
    <property type="match status" value="1"/>
</dbReference>
<reference evidence="2 3" key="1">
    <citation type="journal article" date="2018" name="Nat. Biotechnol.">
        <title>A standardized bacterial taxonomy based on genome phylogeny substantially revises the tree of life.</title>
        <authorList>
            <person name="Parks D.H."/>
            <person name="Chuvochina M."/>
            <person name="Waite D.W."/>
            <person name="Rinke C."/>
            <person name="Skarshewski A."/>
            <person name="Chaumeil P.A."/>
            <person name="Hugenholtz P."/>
        </authorList>
    </citation>
    <scope>NUCLEOTIDE SEQUENCE [LARGE SCALE GENOMIC DNA]</scope>
    <source>
        <strain evidence="2">UBA11247</strain>
    </source>
</reference>
<proteinExistence type="predicted"/>
<evidence type="ECO:0000313" key="3">
    <source>
        <dbReference type="Proteomes" id="UP000261739"/>
    </source>
</evidence>
<feature type="non-terminal residue" evidence="2">
    <location>
        <position position="239"/>
    </location>
</feature>
<protein>
    <recommendedName>
        <fullName evidence="1">Molybdopterin oxidoreductase domain-containing protein</fullName>
    </recommendedName>
</protein>
<dbReference type="Gene3D" id="3.40.228.10">
    <property type="entry name" value="Dimethylsulfoxide Reductase, domain 2"/>
    <property type="match status" value="1"/>
</dbReference>
<comment type="caution">
    <text evidence="2">The sequence shown here is derived from an EMBL/GenBank/DDBJ whole genome shotgun (WGS) entry which is preliminary data.</text>
</comment>
<name>A0A3D4SZH7_9CORY</name>
<sequence>MTSLQDAPRQVNPVANRFDHPRVSENEKVATGIPAVLHAMQHALPNNAGPSLLTINKHKGFDCPGCAWPEPDQADLNIVEFCENGAKAVAEETTSAKAGPDFWAKYTVEELREKTDHWLGKQGRITHPLVYDRASGDGHYRPISWDAAIAMITDELKSIDPDEAVFYTSGKATNEPAYIIQLLARRLGTNNLPDCSNMCHESTGSGLSATLGLGKGSVTIDDFHTTDLLISVGQNPGTN</sequence>
<dbReference type="Gene3D" id="3.40.50.740">
    <property type="match status" value="1"/>
</dbReference>
<dbReference type="InterPro" id="IPR006656">
    <property type="entry name" value="Mopterin_OxRdtase"/>
</dbReference>
<dbReference type="GO" id="GO:0016020">
    <property type="term" value="C:membrane"/>
    <property type="evidence" value="ECO:0007669"/>
    <property type="project" value="TreeGrafter"/>
</dbReference>
<dbReference type="InterPro" id="IPR050123">
    <property type="entry name" value="Prok_molybdopt-oxidoreductase"/>
</dbReference>
<organism evidence="2 3">
    <name type="scientific">Corynebacterium nuruki</name>
    <dbReference type="NCBI Taxonomy" id="1032851"/>
    <lineage>
        <taxon>Bacteria</taxon>
        <taxon>Bacillati</taxon>
        <taxon>Actinomycetota</taxon>
        <taxon>Actinomycetes</taxon>
        <taxon>Mycobacteriales</taxon>
        <taxon>Corynebacteriaceae</taxon>
        <taxon>Corynebacterium</taxon>
    </lineage>
</organism>
<dbReference type="Proteomes" id="UP000261739">
    <property type="component" value="Unassembled WGS sequence"/>
</dbReference>
<gene>
    <name evidence="2" type="ORF">DIW82_06405</name>
</gene>